<sequence length="98" mass="11580">MEIICMESAAFFELIKEVIERFKLTQSPKEDKWISGMEAMKMLRIKSKATLQKMRDEGHIRYSQPEKKIILYDVDSIHEYLEDFVYEPFGTASGKILR</sequence>
<dbReference type="STRING" id="1792845.BC343_14975"/>
<protein>
    <recommendedName>
        <fullName evidence="1">Helix-turn-helix domain-containing protein</fullName>
    </recommendedName>
</protein>
<reference evidence="2 3" key="1">
    <citation type="submission" date="2016-07" db="EMBL/GenBank/DDBJ databases">
        <title>Genomic analysis of zinc-resistant bacterium Mucilaginibacter pedocola TBZ30.</title>
        <authorList>
            <person name="Huang J."/>
            <person name="Tang J."/>
        </authorList>
    </citation>
    <scope>NUCLEOTIDE SEQUENCE [LARGE SCALE GENOMIC DNA]</scope>
    <source>
        <strain evidence="2 3">TBZ30</strain>
    </source>
</reference>
<name>A0A1S9P978_9SPHI</name>
<proteinExistence type="predicted"/>
<dbReference type="AlphaFoldDB" id="A0A1S9P978"/>
<dbReference type="OrthoDB" id="961769at2"/>
<dbReference type="InterPro" id="IPR041657">
    <property type="entry name" value="HTH_17"/>
</dbReference>
<evidence type="ECO:0000259" key="1">
    <source>
        <dbReference type="Pfam" id="PF12728"/>
    </source>
</evidence>
<feature type="domain" description="Helix-turn-helix" evidence="1">
    <location>
        <begin position="38"/>
        <end position="82"/>
    </location>
</feature>
<gene>
    <name evidence="2" type="ORF">BC343_14975</name>
</gene>
<evidence type="ECO:0000313" key="2">
    <source>
        <dbReference type="EMBL" id="OOQ57511.1"/>
    </source>
</evidence>
<keyword evidence="3" id="KW-1185">Reference proteome</keyword>
<organism evidence="2 3">
    <name type="scientific">Mucilaginibacter pedocola</name>
    <dbReference type="NCBI Taxonomy" id="1792845"/>
    <lineage>
        <taxon>Bacteria</taxon>
        <taxon>Pseudomonadati</taxon>
        <taxon>Bacteroidota</taxon>
        <taxon>Sphingobacteriia</taxon>
        <taxon>Sphingobacteriales</taxon>
        <taxon>Sphingobacteriaceae</taxon>
        <taxon>Mucilaginibacter</taxon>
    </lineage>
</organism>
<accession>A0A1S9P978</accession>
<dbReference type="Pfam" id="PF12728">
    <property type="entry name" value="HTH_17"/>
    <property type="match status" value="1"/>
</dbReference>
<evidence type="ECO:0000313" key="3">
    <source>
        <dbReference type="Proteomes" id="UP000189739"/>
    </source>
</evidence>
<comment type="caution">
    <text evidence="2">The sequence shown here is derived from an EMBL/GenBank/DDBJ whole genome shotgun (WGS) entry which is preliminary data.</text>
</comment>
<dbReference type="Proteomes" id="UP000189739">
    <property type="component" value="Unassembled WGS sequence"/>
</dbReference>
<dbReference type="EMBL" id="MBTF01000036">
    <property type="protein sequence ID" value="OOQ57511.1"/>
    <property type="molecule type" value="Genomic_DNA"/>
</dbReference>